<feature type="compositionally biased region" description="Basic and acidic residues" evidence="3">
    <location>
        <begin position="41"/>
        <end position="63"/>
    </location>
</feature>
<dbReference type="GO" id="GO:0000812">
    <property type="term" value="C:Swr1 complex"/>
    <property type="evidence" value="ECO:0007669"/>
    <property type="project" value="TreeGrafter"/>
</dbReference>
<dbReference type="PANTHER" id="PTHR48407">
    <property type="entry name" value="CRANIOFACIAL DEVELOPMENT PROTEIN 1"/>
    <property type="match status" value="1"/>
</dbReference>
<dbReference type="PROSITE" id="PS51279">
    <property type="entry name" value="BCNT_C"/>
    <property type="match status" value="1"/>
</dbReference>
<dbReference type="InterPro" id="IPR011421">
    <property type="entry name" value="BCNT-C"/>
</dbReference>
<accession>A0A6P4J0Y3</accession>
<organism evidence="5 6">
    <name type="scientific">Drosophila kikkawai</name>
    <name type="common">Fruit fly</name>
    <dbReference type="NCBI Taxonomy" id="30033"/>
    <lineage>
        <taxon>Eukaryota</taxon>
        <taxon>Metazoa</taxon>
        <taxon>Ecdysozoa</taxon>
        <taxon>Arthropoda</taxon>
        <taxon>Hexapoda</taxon>
        <taxon>Insecta</taxon>
        <taxon>Pterygota</taxon>
        <taxon>Neoptera</taxon>
        <taxon>Endopterygota</taxon>
        <taxon>Diptera</taxon>
        <taxon>Brachycera</taxon>
        <taxon>Muscomorpha</taxon>
        <taxon>Ephydroidea</taxon>
        <taxon>Drosophilidae</taxon>
        <taxon>Drosophila</taxon>
        <taxon>Sophophora</taxon>
    </lineage>
</organism>
<dbReference type="OrthoDB" id="445677at2759"/>
<dbReference type="PANTHER" id="PTHR48407:SF1">
    <property type="entry name" value="CRANIOFACIAL DEVELOPMENT PROTEIN 1"/>
    <property type="match status" value="1"/>
</dbReference>
<feature type="domain" description="BCNT-C" evidence="4">
    <location>
        <begin position="175"/>
        <end position="255"/>
    </location>
</feature>
<evidence type="ECO:0000256" key="2">
    <source>
        <dbReference type="ARBA" id="ARBA00030244"/>
    </source>
</evidence>
<evidence type="ECO:0000313" key="5">
    <source>
        <dbReference type="Proteomes" id="UP001652661"/>
    </source>
</evidence>
<dbReference type="Pfam" id="PF07572">
    <property type="entry name" value="BCNT"/>
    <property type="match status" value="1"/>
</dbReference>
<dbReference type="InterPro" id="IPR027124">
    <property type="entry name" value="Swc5/CFDP1/2"/>
</dbReference>
<name>A0A6P4J0Y3_DROKI</name>
<proteinExistence type="predicted"/>
<reference evidence="5" key="1">
    <citation type="submission" date="2025-05" db="UniProtKB">
        <authorList>
            <consortium name="RefSeq"/>
        </authorList>
    </citation>
    <scope>NUCLEOTIDE SEQUENCE [LARGE SCALE GENOMIC DNA]</scope>
    <source>
        <strain evidence="5">14028-0561.14</strain>
    </source>
</reference>
<feature type="region of interest" description="Disordered" evidence="3">
    <location>
        <begin position="136"/>
        <end position="159"/>
    </location>
</feature>
<evidence type="ECO:0000256" key="3">
    <source>
        <dbReference type="SAM" id="MobiDB-lite"/>
    </source>
</evidence>
<dbReference type="RefSeq" id="XP_017034545.2">
    <property type="nucleotide sequence ID" value="XM_017179056.3"/>
</dbReference>
<evidence type="ECO:0000256" key="1">
    <source>
        <dbReference type="ARBA" id="ARBA00019033"/>
    </source>
</evidence>
<dbReference type="GeneID" id="108083314"/>
<evidence type="ECO:0000259" key="4">
    <source>
        <dbReference type="PROSITE" id="PS51279"/>
    </source>
</evidence>
<protein>
    <recommendedName>
        <fullName evidence="1">Craniofacial development protein 1</fullName>
    </recommendedName>
    <alternativeName>
        <fullName evidence="2">Bucentaur</fullName>
    </alternativeName>
</protein>
<evidence type="ECO:0000313" key="6">
    <source>
        <dbReference type="RefSeq" id="XP_017034545.2"/>
    </source>
</evidence>
<keyword evidence="5" id="KW-1185">Reference proteome</keyword>
<gene>
    <name evidence="6" type="primary">Yeti</name>
</gene>
<feature type="compositionally biased region" description="Acidic residues" evidence="3">
    <location>
        <begin position="29"/>
        <end position="40"/>
    </location>
</feature>
<feature type="region of interest" description="Disordered" evidence="3">
    <location>
        <begin position="1"/>
        <end position="99"/>
    </location>
</feature>
<sequence length="255" mass="28620">MNQSNHTSDSESDEDYCVDGDNAALGSSDDTDGSGSEEPEESSHKYSKQRGDKCKPKNDHIDDVNISAPRHTRGSAASETIIRSSEKEELQSDEEADKTRSDTLWADFLCDVGSKSITKTETKSNEATGKTAIHINSDAHELPHTSTEQASDGSEKPLGLKKKYTNARVFAPKRPVESNSVSAVLNRFTKKKKMSVLEKSKVDWKDFKNDEGIDEELRTHNKGKDGYLERQDFLQRTDLRQFEIEKTMRLSSRQN</sequence>
<dbReference type="Proteomes" id="UP001652661">
    <property type="component" value="Chromosome 2L"/>
</dbReference>
<reference evidence="6" key="2">
    <citation type="submission" date="2025-08" db="UniProtKB">
        <authorList>
            <consortium name="RefSeq"/>
        </authorList>
    </citation>
    <scope>IDENTIFICATION</scope>
    <source>
        <strain evidence="6">14028-0561.14</strain>
        <tissue evidence="6">Whole fly</tissue>
    </source>
</reference>